<evidence type="ECO:0000256" key="4">
    <source>
        <dbReference type="ARBA" id="ARBA00025806"/>
    </source>
</evidence>
<organism evidence="6">
    <name type="scientific">Glycine soja</name>
    <name type="common">Wild soybean</name>
    <dbReference type="NCBI Taxonomy" id="3848"/>
    <lineage>
        <taxon>Eukaryota</taxon>
        <taxon>Viridiplantae</taxon>
        <taxon>Streptophyta</taxon>
        <taxon>Embryophyta</taxon>
        <taxon>Tracheophyta</taxon>
        <taxon>Spermatophyta</taxon>
        <taxon>Magnoliopsida</taxon>
        <taxon>eudicotyledons</taxon>
        <taxon>Gunneridae</taxon>
        <taxon>Pentapetalae</taxon>
        <taxon>rosids</taxon>
        <taxon>fabids</taxon>
        <taxon>Fabales</taxon>
        <taxon>Fabaceae</taxon>
        <taxon>Papilionoideae</taxon>
        <taxon>50 kb inversion clade</taxon>
        <taxon>NPAAA clade</taxon>
        <taxon>indigoferoid/millettioid clade</taxon>
        <taxon>Phaseoleae</taxon>
        <taxon>Glycine</taxon>
        <taxon>Glycine subgen. Soja</taxon>
    </lineage>
</organism>
<accession>A0A0B2QMW4</accession>
<comment type="similarity">
    <text evidence="4">Belongs to the DONSON family.</text>
</comment>
<name>A0A0B2QMW4_GLYSO</name>
<keyword evidence="2" id="KW-0217">Developmental protein</keyword>
<dbReference type="Proteomes" id="UP000053555">
    <property type="component" value="Unassembled WGS sequence"/>
</dbReference>
<keyword evidence="3" id="KW-0539">Nucleus</keyword>
<protein>
    <submittedName>
        <fullName evidence="6">Uncharacterized protein</fullName>
    </submittedName>
</protein>
<dbReference type="PANTHER" id="PTHR12972:SF0">
    <property type="entry name" value="PROTEIN DOWNSTREAM NEIGHBOR OF SON"/>
    <property type="match status" value="1"/>
</dbReference>
<evidence type="ECO:0000256" key="2">
    <source>
        <dbReference type="ARBA" id="ARBA00022473"/>
    </source>
</evidence>
<proteinExistence type="inferred from homology"/>
<dbReference type="AlphaFoldDB" id="A0A0B2QMW4"/>
<comment type="subcellular location">
    <subcellularLocation>
        <location evidence="1">Nucleus</location>
    </subcellularLocation>
</comment>
<evidence type="ECO:0000313" key="6">
    <source>
        <dbReference type="EMBL" id="KHN22785.1"/>
    </source>
</evidence>
<dbReference type="InterPro" id="IPR024861">
    <property type="entry name" value="Donson"/>
</dbReference>
<evidence type="ECO:0000256" key="5">
    <source>
        <dbReference type="SAM" id="MobiDB-lite"/>
    </source>
</evidence>
<dbReference type="EMBL" id="KN656873">
    <property type="protein sequence ID" value="KHN22785.1"/>
    <property type="molecule type" value="Genomic_DNA"/>
</dbReference>
<dbReference type="GO" id="GO:0033260">
    <property type="term" value="P:nuclear DNA replication"/>
    <property type="evidence" value="ECO:0007669"/>
    <property type="project" value="TreeGrafter"/>
</dbReference>
<dbReference type="PANTHER" id="PTHR12972">
    <property type="entry name" value="DOWNSTREAM NEIGHBOR OF SON"/>
    <property type="match status" value="1"/>
</dbReference>
<dbReference type="GO" id="GO:0005634">
    <property type="term" value="C:nucleus"/>
    <property type="evidence" value="ECO:0007669"/>
    <property type="project" value="UniProtKB-SubCell"/>
</dbReference>
<gene>
    <name evidence="6" type="ORF">glysoja_026753</name>
</gene>
<feature type="region of interest" description="Disordered" evidence="5">
    <location>
        <begin position="1"/>
        <end position="20"/>
    </location>
</feature>
<reference evidence="6" key="1">
    <citation type="submission" date="2014-07" db="EMBL/GenBank/DDBJ databases">
        <title>Identification of a novel salt tolerance gene in wild soybean by whole-genome sequencing.</title>
        <authorList>
            <person name="Lam H.-M."/>
            <person name="Qi X."/>
            <person name="Li M.-W."/>
            <person name="Liu X."/>
            <person name="Xie M."/>
            <person name="Ni M."/>
            <person name="Xu X."/>
        </authorList>
    </citation>
    <scope>NUCLEOTIDE SEQUENCE [LARGE SCALE GENOMIC DNA]</scope>
    <source>
        <tissue evidence="6">Root</tissue>
    </source>
</reference>
<sequence length="123" mass="13443">MVAEHGSVSNDSDGDYDDDDELDEVFSFGTSFVDVVAVDWLSQKVSRGVHIRSFSDVDNSPASLLAVSGNNNVHALYDFLLNYRFLLTSLSSVDVPVLCSPVPFQNSALSSPDVCPWLHFLSI</sequence>
<evidence type="ECO:0000256" key="1">
    <source>
        <dbReference type="ARBA" id="ARBA00004123"/>
    </source>
</evidence>
<evidence type="ECO:0000256" key="3">
    <source>
        <dbReference type="ARBA" id="ARBA00023242"/>
    </source>
</evidence>